<dbReference type="InterPro" id="IPR006175">
    <property type="entry name" value="YjgF/YER057c/UK114"/>
</dbReference>
<dbReference type="EMBL" id="LBPD01000015">
    <property type="protein sequence ID" value="KKP51421.1"/>
    <property type="molecule type" value="Genomic_DNA"/>
</dbReference>
<accession>A0A0G0AJU1</accession>
<dbReference type="Proteomes" id="UP000034045">
    <property type="component" value="Unassembled WGS sequence"/>
</dbReference>
<sequence length="131" mass="14633">MKQKIETDKSPKAVGPYSQAIINGNLVFTSGQIHLTPDGKLLDGTIEEQTHQVMKNLKNVLEKAGITFNEVVKTTIYVTNMSDYGKINEVYGGYMTEPFPARETVCVKELPLGAKVEISMIALKKFFFIIF</sequence>
<dbReference type="InterPro" id="IPR006056">
    <property type="entry name" value="RidA"/>
</dbReference>
<gene>
    <name evidence="2" type="ORF">UR42_C0015G0010</name>
</gene>
<reference evidence="2 3" key="1">
    <citation type="journal article" date="2015" name="Nature">
        <title>rRNA introns, odd ribosomes, and small enigmatic genomes across a large radiation of phyla.</title>
        <authorList>
            <person name="Brown C.T."/>
            <person name="Hug L.A."/>
            <person name="Thomas B.C."/>
            <person name="Sharon I."/>
            <person name="Castelle C.J."/>
            <person name="Singh A."/>
            <person name="Wilkins M.J."/>
            <person name="Williams K.H."/>
            <person name="Banfield J.F."/>
        </authorList>
    </citation>
    <scope>NUCLEOTIDE SEQUENCE [LARGE SCALE GENOMIC DNA]</scope>
</reference>
<comment type="similarity">
    <text evidence="1">Belongs to the RutC family.</text>
</comment>
<dbReference type="PANTHER" id="PTHR11803">
    <property type="entry name" value="2-IMINOBUTANOATE/2-IMINOPROPANOATE DEAMINASE RIDA"/>
    <property type="match status" value="1"/>
</dbReference>
<proteinExistence type="inferred from homology"/>
<name>A0A0G0AJU1_9BACT</name>
<dbReference type="SUPFAM" id="SSF55298">
    <property type="entry name" value="YjgF-like"/>
    <property type="match status" value="1"/>
</dbReference>
<evidence type="ECO:0000313" key="3">
    <source>
        <dbReference type="Proteomes" id="UP000034045"/>
    </source>
</evidence>
<evidence type="ECO:0000313" key="2">
    <source>
        <dbReference type="EMBL" id="KKP51421.1"/>
    </source>
</evidence>
<dbReference type="NCBIfam" id="TIGR00004">
    <property type="entry name" value="Rid family detoxifying hydrolase"/>
    <property type="match status" value="1"/>
</dbReference>
<protein>
    <submittedName>
        <fullName evidence="2">Endoribonuclease L-PSP</fullName>
    </submittedName>
</protein>
<dbReference type="GO" id="GO:0019239">
    <property type="term" value="F:deaminase activity"/>
    <property type="evidence" value="ECO:0007669"/>
    <property type="project" value="TreeGrafter"/>
</dbReference>
<dbReference type="PATRIC" id="fig|1618476.3.peg.247"/>
<dbReference type="InterPro" id="IPR035959">
    <property type="entry name" value="RutC-like_sf"/>
</dbReference>
<dbReference type="Gene3D" id="3.30.1330.40">
    <property type="entry name" value="RutC-like"/>
    <property type="match status" value="1"/>
</dbReference>
<dbReference type="FunFam" id="3.30.1330.40:FF:000001">
    <property type="entry name" value="L-PSP family endoribonuclease"/>
    <property type="match status" value="1"/>
</dbReference>
<dbReference type="PANTHER" id="PTHR11803:SF39">
    <property type="entry name" value="2-IMINOBUTANOATE_2-IMINOPROPANOATE DEAMINASE"/>
    <property type="match status" value="1"/>
</dbReference>
<dbReference type="CDD" id="cd00448">
    <property type="entry name" value="YjgF_YER057c_UK114_family"/>
    <property type="match status" value="1"/>
</dbReference>
<comment type="caution">
    <text evidence="2">The sequence shown here is derived from an EMBL/GenBank/DDBJ whole genome shotgun (WGS) entry which is preliminary data.</text>
</comment>
<evidence type="ECO:0000256" key="1">
    <source>
        <dbReference type="ARBA" id="ARBA00010552"/>
    </source>
</evidence>
<dbReference type="GO" id="GO:0005829">
    <property type="term" value="C:cytosol"/>
    <property type="evidence" value="ECO:0007669"/>
    <property type="project" value="TreeGrafter"/>
</dbReference>
<dbReference type="Pfam" id="PF01042">
    <property type="entry name" value="Ribonuc_L-PSP"/>
    <property type="match status" value="1"/>
</dbReference>
<organism evidence="2 3">
    <name type="scientific">Candidatus Roizmanbacteria bacterium GW2011_GWA2_33_33</name>
    <dbReference type="NCBI Taxonomy" id="1618476"/>
    <lineage>
        <taxon>Bacteria</taxon>
        <taxon>Candidatus Roizmaniibacteriota</taxon>
    </lineage>
</organism>
<dbReference type="AlphaFoldDB" id="A0A0G0AJU1"/>